<feature type="domain" description="CoA carboxyltransferase C-terminal" evidence="2">
    <location>
        <begin position="270"/>
        <end position="503"/>
    </location>
</feature>
<dbReference type="Pfam" id="PF01039">
    <property type="entry name" value="Carboxyl_trans"/>
    <property type="match status" value="1"/>
</dbReference>
<dbReference type="AlphaFoldDB" id="Q2PYE7"/>
<dbReference type="InterPro" id="IPR034733">
    <property type="entry name" value="AcCoA_carboxyl_beta"/>
</dbReference>
<dbReference type="PANTHER" id="PTHR43842">
    <property type="entry name" value="PROPIONYL-COA CARBOXYLASE BETA CHAIN"/>
    <property type="match status" value="1"/>
</dbReference>
<dbReference type="Gene3D" id="3.90.226.10">
    <property type="entry name" value="2-enoyl-CoA Hydratase, Chain A, domain 1"/>
    <property type="match status" value="2"/>
</dbReference>
<protein>
    <submittedName>
        <fullName evidence="3">Methylmalonyl-CoA decarboxylase, subunit alpha</fullName>
    </submittedName>
</protein>
<dbReference type="GO" id="GO:0004658">
    <property type="term" value="F:propionyl-CoA carboxylase activity"/>
    <property type="evidence" value="ECO:0007669"/>
    <property type="project" value="TreeGrafter"/>
</dbReference>
<proteinExistence type="predicted"/>
<dbReference type="InterPro" id="IPR051047">
    <property type="entry name" value="AccD/PCCB"/>
</dbReference>
<organism evidence="3">
    <name type="scientific">uncultured marine bacterium Ant4E12</name>
    <dbReference type="NCBI Taxonomy" id="360424"/>
    <lineage>
        <taxon>Bacteria</taxon>
        <taxon>environmental samples</taxon>
    </lineage>
</organism>
<dbReference type="PROSITE" id="PS50989">
    <property type="entry name" value="COA_CT_CTER"/>
    <property type="match status" value="1"/>
</dbReference>
<dbReference type="PANTHER" id="PTHR43842:SF2">
    <property type="entry name" value="PROPIONYL-COA CARBOXYLASE BETA CHAIN, MITOCHONDRIAL"/>
    <property type="match status" value="1"/>
</dbReference>
<accession>Q2PYE7</accession>
<evidence type="ECO:0000259" key="2">
    <source>
        <dbReference type="PROSITE" id="PS50989"/>
    </source>
</evidence>
<feature type="domain" description="CoA carboxyltransferase N-terminal" evidence="1">
    <location>
        <begin position="10"/>
        <end position="264"/>
    </location>
</feature>
<name>Q2PYE7_9BACT</name>
<dbReference type="SUPFAM" id="SSF52096">
    <property type="entry name" value="ClpP/crotonase"/>
    <property type="match status" value="2"/>
</dbReference>
<evidence type="ECO:0000313" key="3">
    <source>
        <dbReference type="EMBL" id="ABC25280.1"/>
    </source>
</evidence>
<reference evidence="3" key="1">
    <citation type="journal article" date="2006" name="Appl. Environ. Microbiol.">
        <title>Comparative genomics of DNA fragments from six Antarctic marine planktonic bacteria.</title>
        <authorList>
            <person name="Grzymski J.J."/>
            <person name="Carter B.J."/>
            <person name="DeLong E.F."/>
            <person name="Feldman R.A."/>
            <person name="Ghadiri A."/>
            <person name="Murray A.E."/>
        </authorList>
    </citation>
    <scope>NUCLEOTIDE SEQUENCE</scope>
</reference>
<dbReference type="InterPro" id="IPR011763">
    <property type="entry name" value="COA_CT_C"/>
</dbReference>
<dbReference type="PROSITE" id="PS50980">
    <property type="entry name" value="COA_CT_NTER"/>
    <property type="match status" value="1"/>
</dbReference>
<evidence type="ECO:0000259" key="1">
    <source>
        <dbReference type="PROSITE" id="PS50980"/>
    </source>
</evidence>
<sequence>MTNNEAEGENFDPVADLHERQRRVREDMGGVAKVAKMQSEGVPTIRDHIDGVLDEGSFRELGTFSRSMRLEDRSNTPGDGKVGGEGMINGKPVAIAGDDITVKKGSSAIVGSRRVGRLYERALERGMPYVYIGETGGGRIPDLIGAEGIADVAPALSVSRRRRQIPMATAIVGQSFGGSSFQSAFSDFVVQVRGSVLAVTSPRVFEIATGEVIGFEELGGVDVHSRITGQIDLGVETFDEAYEAIQRWLSYLPQNAWSVSARLDSRADMTPDHSLAGLVPSKRTRGYDMRRFCSTLFDAGSFMELQPGYARNLTTGLGRLDGFSVGVIANNPMFNAGVLDPDACRKAIRLMCLCDAFNLPVIFLMDVPGFMVGKAVEHNRILSLAIRFVEALSNMSTPTLTVTLRKGFGLAFPAMNGSGLGSSGLYSWPGAEIGFMDPEVGVNVAYASRLADLGVDEAEAEKHRLVEEISNVTTPYEAAGTMRIDEVIDPADTRIVLVENLRQLDGRRIPPPEQRPLSYWPTV</sequence>
<dbReference type="EMBL" id="DQ295238">
    <property type="protein sequence ID" value="ABC25280.1"/>
    <property type="molecule type" value="Genomic_DNA"/>
</dbReference>
<dbReference type="InterPro" id="IPR011762">
    <property type="entry name" value="COA_CT_N"/>
</dbReference>
<dbReference type="InterPro" id="IPR029045">
    <property type="entry name" value="ClpP/crotonase-like_dom_sf"/>
</dbReference>